<sequence>MRRFAFLALLLAAPLAAQQFTRTPGATEKYHTAAQAHIAGETDRAIQEAEAGLALDPDNAKLKRLLDLLRQQKPPQDGDDGQQDENSESGDEGDKQQDPGDNGQPEQDDQAKRDGTDQDQNKPQDQQDGANGSRPNTPPRNQPGASGDQRGAQMSQAEAQRLLDAVGAEEELLVSKMRRPTRQRRSERDW</sequence>
<evidence type="ECO:0000313" key="4">
    <source>
        <dbReference type="Proteomes" id="UP000216446"/>
    </source>
</evidence>
<feature type="compositionally biased region" description="Basic and acidic residues" evidence="1">
    <location>
        <begin position="109"/>
        <end position="122"/>
    </location>
</feature>
<feature type="region of interest" description="Disordered" evidence="1">
    <location>
        <begin position="65"/>
        <end position="190"/>
    </location>
</feature>
<dbReference type="EMBL" id="MQWB01000001">
    <property type="protein sequence ID" value="OZC02994.1"/>
    <property type="molecule type" value="Genomic_DNA"/>
</dbReference>
<keyword evidence="2" id="KW-0732">Signal</keyword>
<keyword evidence="4" id="KW-1185">Reference proteome</keyword>
<feature type="signal peptide" evidence="2">
    <location>
        <begin position="1"/>
        <end position="19"/>
    </location>
</feature>
<proteinExistence type="predicted"/>
<protein>
    <recommendedName>
        <fullName evidence="5">Tetratricopeptide repeat protein</fullName>
    </recommendedName>
</protein>
<organism evidence="3 4">
    <name type="scientific">Rubricoccus marinus</name>
    <dbReference type="NCBI Taxonomy" id="716817"/>
    <lineage>
        <taxon>Bacteria</taxon>
        <taxon>Pseudomonadati</taxon>
        <taxon>Rhodothermota</taxon>
        <taxon>Rhodothermia</taxon>
        <taxon>Rhodothermales</taxon>
        <taxon>Rubricoccaceae</taxon>
        <taxon>Rubricoccus</taxon>
    </lineage>
</organism>
<feature type="compositionally biased region" description="Acidic residues" evidence="1">
    <location>
        <begin position="77"/>
        <end position="91"/>
    </location>
</feature>
<reference evidence="3 4" key="1">
    <citation type="submission" date="2016-11" db="EMBL/GenBank/DDBJ databases">
        <title>Study of marine rhodopsin-containing bacteria.</title>
        <authorList>
            <person name="Yoshizawa S."/>
            <person name="Kumagai Y."/>
            <person name="Kogure K."/>
        </authorList>
    </citation>
    <scope>NUCLEOTIDE SEQUENCE [LARGE SCALE GENOMIC DNA]</scope>
    <source>
        <strain evidence="3 4">SG-29</strain>
    </source>
</reference>
<evidence type="ECO:0000256" key="2">
    <source>
        <dbReference type="SAM" id="SignalP"/>
    </source>
</evidence>
<dbReference type="RefSeq" id="WP_094547830.1">
    <property type="nucleotide sequence ID" value="NZ_MQWB01000001.1"/>
</dbReference>
<dbReference type="Proteomes" id="UP000216446">
    <property type="component" value="Unassembled WGS sequence"/>
</dbReference>
<evidence type="ECO:0000313" key="3">
    <source>
        <dbReference type="EMBL" id="OZC02994.1"/>
    </source>
</evidence>
<dbReference type="AlphaFoldDB" id="A0A259TZK6"/>
<accession>A0A259TZK6</accession>
<evidence type="ECO:0008006" key="5">
    <source>
        <dbReference type="Google" id="ProtNLM"/>
    </source>
</evidence>
<name>A0A259TZK6_9BACT</name>
<comment type="caution">
    <text evidence="3">The sequence shown here is derived from an EMBL/GenBank/DDBJ whole genome shotgun (WGS) entry which is preliminary data.</text>
</comment>
<feature type="chain" id="PRO_5012717521" description="Tetratricopeptide repeat protein" evidence="2">
    <location>
        <begin position="20"/>
        <end position="190"/>
    </location>
</feature>
<dbReference type="InParanoid" id="A0A259TZK6"/>
<evidence type="ECO:0000256" key="1">
    <source>
        <dbReference type="SAM" id="MobiDB-lite"/>
    </source>
</evidence>
<gene>
    <name evidence="3" type="ORF">BSZ36_08425</name>
</gene>